<accession>A0A433HKG4</accession>
<proteinExistence type="predicted"/>
<dbReference type="InterPro" id="IPR029069">
    <property type="entry name" value="HotDog_dom_sf"/>
</dbReference>
<organism evidence="2 3">
    <name type="scientific">Peribacillus cavernae</name>
    <dbReference type="NCBI Taxonomy" id="1674310"/>
    <lineage>
        <taxon>Bacteria</taxon>
        <taxon>Bacillati</taxon>
        <taxon>Bacillota</taxon>
        <taxon>Bacilli</taxon>
        <taxon>Bacillales</taxon>
        <taxon>Bacillaceae</taxon>
        <taxon>Peribacillus</taxon>
    </lineage>
</organism>
<sequence>MKAIDFHIVLKRYSEIDGQKIVFNAHYLTDLDVAVTEYFLEGLQLDMAELAENREFDFVLAKTTLEYKSPAYLNDWLNIWCRVGKVGNASMTMDFKITRDGETDPLLFLKKSCKR</sequence>
<dbReference type="EMBL" id="RYZZ01000014">
    <property type="protein sequence ID" value="RUQ28828.1"/>
    <property type="molecule type" value="Genomic_DNA"/>
</dbReference>
<comment type="caution">
    <text evidence="2">The sequence shown here is derived from an EMBL/GenBank/DDBJ whole genome shotgun (WGS) entry which is preliminary data.</text>
</comment>
<dbReference type="CDD" id="cd00586">
    <property type="entry name" value="4HBT"/>
    <property type="match status" value="1"/>
</dbReference>
<dbReference type="InterPro" id="IPR006683">
    <property type="entry name" value="Thioestr_dom"/>
</dbReference>
<evidence type="ECO:0000259" key="1">
    <source>
        <dbReference type="Pfam" id="PF03061"/>
    </source>
</evidence>
<feature type="domain" description="Thioesterase" evidence="1">
    <location>
        <begin position="20"/>
        <end position="103"/>
    </location>
</feature>
<evidence type="ECO:0000313" key="3">
    <source>
        <dbReference type="Proteomes" id="UP000267430"/>
    </source>
</evidence>
<dbReference type="RefSeq" id="WP_126864936.1">
    <property type="nucleotide sequence ID" value="NZ_JAUSTX010000015.1"/>
</dbReference>
<dbReference type="Pfam" id="PF03061">
    <property type="entry name" value="4HBT"/>
    <property type="match status" value="1"/>
</dbReference>
<dbReference type="Gene3D" id="3.10.129.10">
    <property type="entry name" value="Hotdog Thioesterase"/>
    <property type="match status" value="1"/>
</dbReference>
<keyword evidence="3" id="KW-1185">Reference proteome</keyword>
<dbReference type="AlphaFoldDB" id="A0A433HKG4"/>
<dbReference type="OrthoDB" id="9800856at2"/>
<gene>
    <name evidence="2" type="ORF">ELQ35_11325</name>
</gene>
<dbReference type="SUPFAM" id="SSF54637">
    <property type="entry name" value="Thioesterase/thiol ester dehydrase-isomerase"/>
    <property type="match status" value="1"/>
</dbReference>
<dbReference type="Proteomes" id="UP000267430">
    <property type="component" value="Unassembled WGS sequence"/>
</dbReference>
<evidence type="ECO:0000313" key="2">
    <source>
        <dbReference type="EMBL" id="RUQ28828.1"/>
    </source>
</evidence>
<reference evidence="2 3" key="1">
    <citation type="submission" date="2018-12" db="EMBL/GenBank/DDBJ databases">
        <title>Bacillus chawlae sp. nov., Bacillus glennii sp. nov., and Bacillus saganii sp. nov. Isolated from the Vehicle Assembly Building at Kennedy Space Center where the Viking Spacecraft were Assembled.</title>
        <authorList>
            <person name="Seuylemezian A."/>
            <person name="Vaishampayan P."/>
        </authorList>
    </citation>
    <scope>NUCLEOTIDE SEQUENCE [LARGE SCALE GENOMIC DNA]</scope>
    <source>
        <strain evidence="2 3">L5</strain>
    </source>
</reference>
<protein>
    <submittedName>
        <fullName evidence="2">Acyl-CoA thioesterase</fullName>
    </submittedName>
</protein>
<name>A0A433HKG4_9BACI</name>